<dbReference type="EC" id="2.7.11.24" evidence="2"/>
<keyword evidence="3" id="KW-0723">Serine/threonine-protein kinase</keyword>
<dbReference type="PROSITE" id="PS50011">
    <property type="entry name" value="PROTEIN_KINASE_DOM"/>
    <property type="match status" value="1"/>
</dbReference>
<evidence type="ECO:0000256" key="10">
    <source>
        <dbReference type="ARBA" id="ARBA00048312"/>
    </source>
</evidence>
<dbReference type="Pfam" id="PF00069">
    <property type="entry name" value="Pkinase"/>
    <property type="match status" value="1"/>
</dbReference>
<feature type="domain" description="Protein kinase" evidence="11">
    <location>
        <begin position="1"/>
        <end position="118"/>
    </location>
</feature>
<keyword evidence="5" id="KW-0808">Transferase</keyword>
<keyword evidence="6" id="KW-0547">Nucleotide-binding</keyword>
<dbReference type="InterPro" id="IPR050117">
    <property type="entry name" value="MAPK"/>
</dbReference>
<accession>A0AAN7H0L4</accession>
<dbReference type="Proteomes" id="UP001345219">
    <property type="component" value="Chromosome 12"/>
</dbReference>
<evidence type="ECO:0000313" key="13">
    <source>
        <dbReference type="Proteomes" id="UP001345219"/>
    </source>
</evidence>
<keyword evidence="4" id="KW-0597">Phosphoprotein</keyword>
<dbReference type="SUPFAM" id="SSF56112">
    <property type="entry name" value="Protein kinase-like (PK-like)"/>
    <property type="match status" value="1"/>
</dbReference>
<evidence type="ECO:0000256" key="4">
    <source>
        <dbReference type="ARBA" id="ARBA00022553"/>
    </source>
</evidence>
<dbReference type="GO" id="GO:0004707">
    <property type="term" value="F:MAP kinase activity"/>
    <property type="evidence" value="ECO:0007669"/>
    <property type="project" value="UniProtKB-EC"/>
</dbReference>
<dbReference type="EMBL" id="JAXIOK010000019">
    <property type="protein sequence ID" value="KAK4748499.1"/>
    <property type="molecule type" value="Genomic_DNA"/>
</dbReference>
<organism evidence="12 13">
    <name type="scientific">Trapa incisa</name>
    <dbReference type="NCBI Taxonomy" id="236973"/>
    <lineage>
        <taxon>Eukaryota</taxon>
        <taxon>Viridiplantae</taxon>
        <taxon>Streptophyta</taxon>
        <taxon>Embryophyta</taxon>
        <taxon>Tracheophyta</taxon>
        <taxon>Spermatophyta</taxon>
        <taxon>Magnoliopsida</taxon>
        <taxon>eudicotyledons</taxon>
        <taxon>Gunneridae</taxon>
        <taxon>Pentapetalae</taxon>
        <taxon>rosids</taxon>
        <taxon>malvids</taxon>
        <taxon>Myrtales</taxon>
        <taxon>Lythraceae</taxon>
        <taxon>Trapa</taxon>
    </lineage>
</organism>
<evidence type="ECO:0000256" key="2">
    <source>
        <dbReference type="ARBA" id="ARBA00012411"/>
    </source>
</evidence>
<comment type="catalytic activity">
    <reaction evidence="10">
        <text>L-seryl-[protein] + ATP = O-phospho-L-seryl-[protein] + ADP + H(+)</text>
        <dbReference type="Rhea" id="RHEA:17989"/>
        <dbReference type="Rhea" id="RHEA-COMP:9863"/>
        <dbReference type="Rhea" id="RHEA-COMP:11604"/>
        <dbReference type="ChEBI" id="CHEBI:15378"/>
        <dbReference type="ChEBI" id="CHEBI:29999"/>
        <dbReference type="ChEBI" id="CHEBI:30616"/>
        <dbReference type="ChEBI" id="CHEBI:83421"/>
        <dbReference type="ChEBI" id="CHEBI:456216"/>
        <dbReference type="EC" id="2.7.11.24"/>
    </reaction>
</comment>
<dbReference type="GO" id="GO:0005524">
    <property type="term" value="F:ATP binding"/>
    <property type="evidence" value="ECO:0007669"/>
    <property type="project" value="UniProtKB-KW"/>
</dbReference>
<name>A0AAN7H0L4_9MYRT</name>
<gene>
    <name evidence="12" type="ORF">SAY87_015085</name>
</gene>
<evidence type="ECO:0000313" key="12">
    <source>
        <dbReference type="EMBL" id="KAK4748499.1"/>
    </source>
</evidence>
<reference evidence="12 13" key="1">
    <citation type="journal article" date="2023" name="Hortic Res">
        <title>Pangenome of water caltrop reveals structural variations and asymmetric subgenome divergence after allopolyploidization.</title>
        <authorList>
            <person name="Zhang X."/>
            <person name="Chen Y."/>
            <person name="Wang L."/>
            <person name="Yuan Y."/>
            <person name="Fang M."/>
            <person name="Shi L."/>
            <person name="Lu R."/>
            <person name="Comes H.P."/>
            <person name="Ma Y."/>
            <person name="Chen Y."/>
            <person name="Huang G."/>
            <person name="Zhou Y."/>
            <person name="Zheng Z."/>
            <person name="Qiu Y."/>
        </authorList>
    </citation>
    <scope>NUCLEOTIDE SEQUENCE [LARGE SCALE GENOMIC DNA]</scope>
    <source>
        <tissue evidence="12">Roots</tissue>
    </source>
</reference>
<dbReference type="Gene3D" id="3.30.200.20">
    <property type="entry name" value="Phosphorylase Kinase, domain 1"/>
    <property type="match status" value="1"/>
</dbReference>
<protein>
    <recommendedName>
        <fullName evidence="2">mitogen-activated protein kinase</fullName>
        <ecNumber evidence="2">2.7.11.24</ecNumber>
    </recommendedName>
</protein>
<dbReference type="SMART" id="SM00220">
    <property type="entry name" value="S_TKc"/>
    <property type="match status" value="1"/>
</dbReference>
<evidence type="ECO:0000259" key="11">
    <source>
        <dbReference type="PROSITE" id="PS50011"/>
    </source>
</evidence>
<evidence type="ECO:0000256" key="6">
    <source>
        <dbReference type="ARBA" id="ARBA00022741"/>
    </source>
</evidence>
<evidence type="ECO:0000256" key="9">
    <source>
        <dbReference type="ARBA" id="ARBA00047592"/>
    </source>
</evidence>
<evidence type="ECO:0000256" key="7">
    <source>
        <dbReference type="ARBA" id="ARBA00022777"/>
    </source>
</evidence>
<evidence type="ECO:0000256" key="8">
    <source>
        <dbReference type="ARBA" id="ARBA00022840"/>
    </source>
</evidence>
<evidence type="ECO:0000256" key="3">
    <source>
        <dbReference type="ARBA" id="ARBA00022527"/>
    </source>
</evidence>
<sequence length="118" mass="13796">MVIKKIANAFDNTIDAKRTLREIKLLRYMDHENVVAITDILPPPHRETFKDVCIAYELMDIDLHQIIRSSQALSEEYSKYILYQILCGLKYIHSTNVLHRHLKPSNLLLNSNCDLKNM</sequence>
<dbReference type="FunFam" id="3.30.200.20:FF:000046">
    <property type="entry name" value="Mitogen-activated protein kinase"/>
    <property type="match status" value="1"/>
</dbReference>
<dbReference type="InterPro" id="IPR011009">
    <property type="entry name" value="Kinase-like_dom_sf"/>
</dbReference>
<comment type="caution">
    <text evidence="12">The sequence shown here is derived from an EMBL/GenBank/DDBJ whole genome shotgun (WGS) entry which is preliminary data.</text>
</comment>
<dbReference type="AlphaFoldDB" id="A0AAN7H0L4"/>
<evidence type="ECO:0000256" key="5">
    <source>
        <dbReference type="ARBA" id="ARBA00022679"/>
    </source>
</evidence>
<evidence type="ECO:0000256" key="1">
    <source>
        <dbReference type="ARBA" id="ARBA00008832"/>
    </source>
</evidence>
<dbReference type="Gene3D" id="1.10.510.10">
    <property type="entry name" value="Transferase(Phosphotransferase) domain 1"/>
    <property type="match status" value="1"/>
</dbReference>
<dbReference type="InterPro" id="IPR000719">
    <property type="entry name" value="Prot_kinase_dom"/>
</dbReference>
<comment type="similarity">
    <text evidence="1">Belongs to the protein kinase superfamily. CMGC Ser/Thr protein kinase family. MAP kinase subfamily.</text>
</comment>
<proteinExistence type="inferred from homology"/>
<dbReference type="PANTHER" id="PTHR24055">
    <property type="entry name" value="MITOGEN-ACTIVATED PROTEIN KINASE"/>
    <property type="match status" value="1"/>
</dbReference>
<comment type="catalytic activity">
    <reaction evidence="9">
        <text>L-threonyl-[protein] + ATP = O-phospho-L-threonyl-[protein] + ADP + H(+)</text>
        <dbReference type="Rhea" id="RHEA:46608"/>
        <dbReference type="Rhea" id="RHEA-COMP:11060"/>
        <dbReference type="Rhea" id="RHEA-COMP:11605"/>
        <dbReference type="ChEBI" id="CHEBI:15378"/>
        <dbReference type="ChEBI" id="CHEBI:30013"/>
        <dbReference type="ChEBI" id="CHEBI:30616"/>
        <dbReference type="ChEBI" id="CHEBI:61977"/>
        <dbReference type="ChEBI" id="CHEBI:456216"/>
        <dbReference type="EC" id="2.7.11.24"/>
    </reaction>
</comment>
<keyword evidence="7" id="KW-0418">Kinase</keyword>
<keyword evidence="13" id="KW-1185">Reference proteome</keyword>
<keyword evidence="8" id="KW-0067">ATP-binding</keyword>